<organism evidence="1">
    <name type="scientific">marine sediment metagenome</name>
    <dbReference type="NCBI Taxonomy" id="412755"/>
    <lineage>
        <taxon>unclassified sequences</taxon>
        <taxon>metagenomes</taxon>
        <taxon>ecological metagenomes</taxon>
    </lineage>
</organism>
<protein>
    <submittedName>
        <fullName evidence="1">Uncharacterized protein</fullName>
    </submittedName>
</protein>
<dbReference type="AlphaFoldDB" id="X1D2D7"/>
<accession>X1D2D7</accession>
<proteinExistence type="predicted"/>
<dbReference type="EMBL" id="BART01030170">
    <property type="protein sequence ID" value="GAH14931.1"/>
    <property type="molecule type" value="Genomic_DNA"/>
</dbReference>
<gene>
    <name evidence="1" type="ORF">S01H4_52747</name>
</gene>
<comment type="caution">
    <text evidence="1">The sequence shown here is derived from an EMBL/GenBank/DDBJ whole genome shotgun (WGS) entry which is preliminary data.</text>
</comment>
<reference evidence="1" key="1">
    <citation type="journal article" date="2014" name="Front. Microbiol.">
        <title>High frequency of phylogenetically diverse reductive dehalogenase-homologous genes in deep subseafloor sedimentary metagenomes.</title>
        <authorList>
            <person name="Kawai M."/>
            <person name="Futagami T."/>
            <person name="Toyoda A."/>
            <person name="Takaki Y."/>
            <person name="Nishi S."/>
            <person name="Hori S."/>
            <person name="Arai W."/>
            <person name="Tsubouchi T."/>
            <person name="Morono Y."/>
            <person name="Uchiyama I."/>
            <person name="Ito T."/>
            <person name="Fujiyama A."/>
            <person name="Inagaki F."/>
            <person name="Takami H."/>
        </authorList>
    </citation>
    <scope>NUCLEOTIDE SEQUENCE</scope>
    <source>
        <strain evidence="1">Expedition CK06-06</strain>
    </source>
</reference>
<evidence type="ECO:0000313" key="1">
    <source>
        <dbReference type="EMBL" id="GAH14931.1"/>
    </source>
</evidence>
<sequence>MVKTKIYKSPDGKIKTKIPIEDIKKAYCPFCEMVMDVDQDGTCMECQTSIAYPAISFEKTKFTEERVN</sequence>
<name>X1D2D7_9ZZZZ</name>